<dbReference type="GO" id="GO:0046872">
    <property type="term" value="F:metal ion binding"/>
    <property type="evidence" value="ECO:0007669"/>
    <property type="project" value="UniProtKB-KW"/>
</dbReference>
<reference evidence="4" key="1">
    <citation type="submission" date="2022-05" db="EMBL/GenBank/DDBJ databases">
        <title>Novel bacterial taxa in a minimal lignocellulolytic consortium and its capacity to transform plastics disclosed by genome-resolved metagenomics.</title>
        <authorList>
            <person name="Rodriguez C.A.D."/>
            <person name="Diaz-Garcia L."/>
            <person name="Herrera K."/>
            <person name="Tarazona N.A."/>
            <person name="Sproer C."/>
            <person name="Overmann J."/>
            <person name="Jimenez D.J."/>
        </authorList>
    </citation>
    <scope>NUCLEOTIDE SEQUENCE</scope>
    <source>
        <strain evidence="4">MAG5</strain>
    </source>
</reference>
<dbReference type="CDD" id="cd10917">
    <property type="entry name" value="CE4_NodB_like_6s_7s"/>
    <property type="match status" value="1"/>
</dbReference>
<feature type="domain" description="NodB homology" evidence="3">
    <location>
        <begin position="2"/>
        <end position="226"/>
    </location>
</feature>
<keyword evidence="1" id="KW-0479">Metal-binding</keyword>
<dbReference type="Pfam" id="PF01522">
    <property type="entry name" value="Polysacc_deac_1"/>
    <property type="match status" value="1"/>
</dbReference>
<gene>
    <name evidence="4" type="ORF">NAG76_22825</name>
</gene>
<dbReference type="Proteomes" id="UP001056756">
    <property type="component" value="Chromosome"/>
</dbReference>
<dbReference type="EMBL" id="CP097899">
    <property type="protein sequence ID" value="URN94614.1"/>
    <property type="molecule type" value="Genomic_DNA"/>
</dbReference>
<name>A0A9J6ZEN0_9BACL</name>
<evidence type="ECO:0000256" key="1">
    <source>
        <dbReference type="ARBA" id="ARBA00022723"/>
    </source>
</evidence>
<proteinExistence type="predicted"/>
<evidence type="ECO:0000256" key="2">
    <source>
        <dbReference type="ARBA" id="ARBA00022801"/>
    </source>
</evidence>
<dbReference type="GO" id="GO:0005975">
    <property type="term" value="P:carbohydrate metabolic process"/>
    <property type="evidence" value="ECO:0007669"/>
    <property type="project" value="InterPro"/>
</dbReference>
<dbReference type="GO" id="GO:0016020">
    <property type="term" value="C:membrane"/>
    <property type="evidence" value="ECO:0007669"/>
    <property type="project" value="TreeGrafter"/>
</dbReference>
<dbReference type="PROSITE" id="PS51677">
    <property type="entry name" value="NODB"/>
    <property type="match status" value="1"/>
</dbReference>
<dbReference type="AlphaFoldDB" id="A0A9J6ZEN0"/>
<dbReference type="SUPFAM" id="SSF88713">
    <property type="entry name" value="Glycoside hydrolase/deacetylase"/>
    <property type="match status" value="1"/>
</dbReference>
<evidence type="ECO:0000313" key="4">
    <source>
        <dbReference type="EMBL" id="URN94614.1"/>
    </source>
</evidence>
<sequence>MSKAILTIDDGPTTLTPSMIDYLKSKNIMPILFFYGHQLESHFEEGLYALQQGAIIGNHSYSHPNFNDLSYEECISEIEKQEALLDRLFQTAGIERTYKLFRFPYGAKGGKNKALIQQYLHEHGYNRVDDSQIDVKWYIDNEFNTDIDSLWTFDFMEYQLNNSTDFTFDSILHRIHDPNPETGAPLLEREINHIVLIHDHENTDKILPNYFEILIDYVIEEGVEFVPPRISVMKQ</sequence>
<evidence type="ECO:0000313" key="5">
    <source>
        <dbReference type="Proteomes" id="UP001056756"/>
    </source>
</evidence>
<keyword evidence="2" id="KW-0378">Hydrolase</keyword>
<dbReference type="KEGG" id="plig:NAG76_22825"/>
<evidence type="ECO:0000259" key="3">
    <source>
        <dbReference type="PROSITE" id="PS51677"/>
    </source>
</evidence>
<dbReference type="PANTHER" id="PTHR10587:SF133">
    <property type="entry name" value="CHITIN DEACETYLASE 1-RELATED"/>
    <property type="match status" value="1"/>
</dbReference>
<accession>A0A9J6ZEN0</accession>
<organism evidence="4 5">
    <name type="scientific">Candidatus Pristimantibacillus lignocellulolyticus</name>
    <dbReference type="NCBI Taxonomy" id="2994561"/>
    <lineage>
        <taxon>Bacteria</taxon>
        <taxon>Bacillati</taxon>
        <taxon>Bacillota</taxon>
        <taxon>Bacilli</taxon>
        <taxon>Bacillales</taxon>
        <taxon>Paenibacillaceae</taxon>
        <taxon>Candidatus Pristimantibacillus</taxon>
    </lineage>
</organism>
<protein>
    <submittedName>
        <fullName evidence="4">Polysaccharide deacetylase family protein</fullName>
    </submittedName>
</protein>
<dbReference type="InterPro" id="IPR011330">
    <property type="entry name" value="Glyco_hydro/deAcase_b/a-brl"/>
</dbReference>
<dbReference type="InterPro" id="IPR002509">
    <property type="entry name" value="NODB_dom"/>
</dbReference>
<dbReference type="InterPro" id="IPR050248">
    <property type="entry name" value="Polysacc_deacetylase_ArnD"/>
</dbReference>
<dbReference type="GO" id="GO:0016810">
    <property type="term" value="F:hydrolase activity, acting on carbon-nitrogen (but not peptide) bonds"/>
    <property type="evidence" value="ECO:0007669"/>
    <property type="project" value="InterPro"/>
</dbReference>
<dbReference type="PANTHER" id="PTHR10587">
    <property type="entry name" value="GLYCOSYL TRANSFERASE-RELATED"/>
    <property type="match status" value="1"/>
</dbReference>
<dbReference type="Gene3D" id="3.20.20.370">
    <property type="entry name" value="Glycoside hydrolase/deacetylase"/>
    <property type="match status" value="1"/>
</dbReference>